<dbReference type="Proteomes" id="UP000789831">
    <property type="component" value="Unassembled WGS sequence"/>
</dbReference>
<comment type="caution">
    <text evidence="1">The sequence shown here is derived from an EMBL/GenBank/DDBJ whole genome shotgun (WGS) entry which is preliminary data.</text>
</comment>
<gene>
    <name evidence="1" type="ORF">AGERDE_LOCUS6579</name>
</gene>
<dbReference type="EMBL" id="CAJVPL010001048">
    <property type="protein sequence ID" value="CAG8549229.1"/>
    <property type="molecule type" value="Genomic_DNA"/>
</dbReference>
<evidence type="ECO:0000313" key="1">
    <source>
        <dbReference type="EMBL" id="CAG8549229.1"/>
    </source>
</evidence>
<dbReference type="PANTHER" id="PTHR43628:SF1">
    <property type="entry name" value="CHITIN SYNTHASE REGULATORY FACTOR 2-RELATED"/>
    <property type="match status" value="1"/>
</dbReference>
<dbReference type="InterPro" id="IPR052945">
    <property type="entry name" value="Mitotic_Regulator"/>
</dbReference>
<dbReference type="Gene3D" id="1.25.40.10">
    <property type="entry name" value="Tetratricopeptide repeat domain"/>
    <property type="match status" value="2"/>
</dbReference>
<dbReference type="SMART" id="SM00671">
    <property type="entry name" value="SEL1"/>
    <property type="match status" value="8"/>
</dbReference>
<name>A0A9N9AYD2_9GLOM</name>
<dbReference type="AlphaFoldDB" id="A0A9N9AYD2"/>
<reference evidence="1" key="1">
    <citation type="submission" date="2021-06" db="EMBL/GenBank/DDBJ databases">
        <authorList>
            <person name="Kallberg Y."/>
            <person name="Tangrot J."/>
            <person name="Rosling A."/>
        </authorList>
    </citation>
    <scope>NUCLEOTIDE SEQUENCE</scope>
    <source>
        <strain evidence="1">MT106</strain>
    </source>
</reference>
<sequence length="385" mass="45290">MNFLKLFIDSYWTSPTDQLLHIFKKSNKELKSDEEIVKIVEEWLKQKNYSASDCFAKVLDYYQYQHHPSNKNKYQYAALLAFLYRWGIGTRIDPQKTFYWYTVAAEKTRDPLAQNELGWCFSEGFGTKQDHKEALKWFMKSAESGNAIAAMNLGQCYFYGDGTSMDDSKALHWYEISARRNYLNGQIQLAQFYRYASKQYRSARLAKHWYEKAAKSGNPEAQVEIGYCYYHAIGVNKQLKDHAIEWYKKAAKQDYPRAQALLAKYYAHSRPSLSFEYYRKAANNGYPHAKKRLADCYAQGFGCPKVDRVRAFYWYRQCATNHKEDHGRAALRLAKCFDKGYGAQLDLHEAIKWFRVFQESGEMSLDDSKWCNQFWLKLQYGKVDQ</sequence>
<dbReference type="InterPro" id="IPR011990">
    <property type="entry name" value="TPR-like_helical_dom_sf"/>
</dbReference>
<dbReference type="Pfam" id="PF08238">
    <property type="entry name" value="Sel1"/>
    <property type="match status" value="8"/>
</dbReference>
<organism evidence="1 2">
    <name type="scientific">Ambispora gerdemannii</name>
    <dbReference type="NCBI Taxonomy" id="144530"/>
    <lineage>
        <taxon>Eukaryota</taxon>
        <taxon>Fungi</taxon>
        <taxon>Fungi incertae sedis</taxon>
        <taxon>Mucoromycota</taxon>
        <taxon>Glomeromycotina</taxon>
        <taxon>Glomeromycetes</taxon>
        <taxon>Archaeosporales</taxon>
        <taxon>Ambisporaceae</taxon>
        <taxon>Ambispora</taxon>
    </lineage>
</organism>
<keyword evidence="2" id="KW-1185">Reference proteome</keyword>
<dbReference type="SUPFAM" id="SSF81901">
    <property type="entry name" value="HCP-like"/>
    <property type="match status" value="2"/>
</dbReference>
<protein>
    <submittedName>
        <fullName evidence="1">4975_t:CDS:1</fullName>
    </submittedName>
</protein>
<proteinExistence type="predicted"/>
<dbReference type="PANTHER" id="PTHR43628">
    <property type="entry name" value="ACTIVATOR OF C KINASE PROTEIN 1-RELATED"/>
    <property type="match status" value="1"/>
</dbReference>
<dbReference type="InterPro" id="IPR006597">
    <property type="entry name" value="Sel1-like"/>
</dbReference>
<evidence type="ECO:0000313" key="2">
    <source>
        <dbReference type="Proteomes" id="UP000789831"/>
    </source>
</evidence>
<dbReference type="OrthoDB" id="272077at2759"/>
<accession>A0A9N9AYD2</accession>